<dbReference type="OrthoDB" id="6365676at2759"/>
<dbReference type="Proteomes" id="UP000274756">
    <property type="component" value="Unassembled WGS sequence"/>
</dbReference>
<dbReference type="AlphaFoldDB" id="A0A3P7Q5L6"/>
<sequence length="64" mass="7613">MIIIIFIRLCNMAFIQKCRKVMPNKSSHLKAHLRWHSGERPFVRFISYCLLLIYTLLFSENISA</sequence>
<keyword evidence="2" id="KW-1185">Reference proteome</keyword>
<reference evidence="1 2" key="1">
    <citation type="submission" date="2018-11" db="EMBL/GenBank/DDBJ databases">
        <authorList>
            <consortium name="Pathogen Informatics"/>
        </authorList>
    </citation>
    <scope>NUCLEOTIDE SEQUENCE [LARGE SCALE GENOMIC DNA]</scope>
</reference>
<evidence type="ECO:0000313" key="1">
    <source>
        <dbReference type="EMBL" id="VDN50817.1"/>
    </source>
</evidence>
<gene>
    <name evidence="1" type="ORF">DME_LOCUS790</name>
</gene>
<proteinExistence type="predicted"/>
<protein>
    <recommendedName>
        <fullName evidence="3">C2H2-type domain-containing protein</fullName>
    </recommendedName>
</protein>
<name>A0A3P7Q5L6_DRAME</name>
<dbReference type="Gene3D" id="3.30.160.60">
    <property type="entry name" value="Classic Zinc Finger"/>
    <property type="match status" value="1"/>
</dbReference>
<evidence type="ECO:0008006" key="3">
    <source>
        <dbReference type="Google" id="ProtNLM"/>
    </source>
</evidence>
<dbReference type="EMBL" id="UYYG01000008">
    <property type="protein sequence ID" value="VDN50817.1"/>
    <property type="molecule type" value="Genomic_DNA"/>
</dbReference>
<accession>A0A3P7Q5L6</accession>
<organism evidence="1 2">
    <name type="scientific">Dracunculus medinensis</name>
    <name type="common">Guinea worm</name>
    <dbReference type="NCBI Taxonomy" id="318479"/>
    <lineage>
        <taxon>Eukaryota</taxon>
        <taxon>Metazoa</taxon>
        <taxon>Ecdysozoa</taxon>
        <taxon>Nematoda</taxon>
        <taxon>Chromadorea</taxon>
        <taxon>Rhabditida</taxon>
        <taxon>Spirurina</taxon>
        <taxon>Dracunculoidea</taxon>
        <taxon>Dracunculidae</taxon>
        <taxon>Dracunculus</taxon>
    </lineage>
</organism>
<evidence type="ECO:0000313" key="2">
    <source>
        <dbReference type="Proteomes" id="UP000274756"/>
    </source>
</evidence>